<sequence>MNQQNVTVCHYVLDYISGVCSDKEKKAFERHLPGCPACQTELEELRMVWDSLPSDMELIDPPSDLKQQVMDAALAAVEPPAVKYAFRKLKWGAAAAAILAIFIAGTAWNINLYNSRSSTEVIPIEKALSVSASQINELISLKPVSEDVASSYAVACIVDNGNNKQFVVYVFGAPASTGDSVYQVWLNHSDQKSSAGTFRVDEKGIGVLAMPISGDTLAFDSIGITLEPDEHGDEPRGTRVYSSLS</sequence>
<accession>A0A1I1TTR5</accession>
<evidence type="ECO:0000313" key="14">
    <source>
        <dbReference type="EMBL" id="SFD60618.1"/>
    </source>
</evidence>
<evidence type="ECO:0000256" key="8">
    <source>
        <dbReference type="ARBA" id="ARBA00024438"/>
    </source>
</evidence>
<dbReference type="GO" id="GO:0016989">
    <property type="term" value="F:sigma factor antagonist activity"/>
    <property type="evidence" value="ECO:0007669"/>
    <property type="project" value="TreeGrafter"/>
</dbReference>
<name>A0A1I1TTR5_9BACL</name>
<evidence type="ECO:0000259" key="12">
    <source>
        <dbReference type="Pfam" id="PF10099"/>
    </source>
</evidence>
<dbReference type="STRING" id="1045775.SAMN05216378_0622"/>
<organism evidence="14 15">
    <name type="scientific">Paenibacillus catalpae</name>
    <dbReference type="NCBI Taxonomy" id="1045775"/>
    <lineage>
        <taxon>Bacteria</taxon>
        <taxon>Bacillati</taxon>
        <taxon>Bacillota</taxon>
        <taxon>Bacilli</taxon>
        <taxon>Bacillales</taxon>
        <taxon>Paenibacillaceae</taxon>
        <taxon>Paenibacillus</taxon>
    </lineage>
</organism>
<comment type="subcellular location">
    <subcellularLocation>
        <location evidence="2">Cell membrane</location>
    </subcellularLocation>
    <subcellularLocation>
        <location evidence="1">Membrane</location>
        <topology evidence="1">Single-pass membrane protein</topology>
    </subcellularLocation>
</comment>
<feature type="domain" description="Anti-sigma K factor RskA C-terminal" evidence="12">
    <location>
        <begin position="93"/>
        <end position="235"/>
    </location>
</feature>
<evidence type="ECO:0000256" key="1">
    <source>
        <dbReference type="ARBA" id="ARBA00004167"/>
    </source>
</evidence>
<dbReference type="PANTHER" id="PTHR37461">
    <property type="entry name" value="ANTI-SIGMA-K FACTOR RSKA"/>
    <property type="match status" value="1"/>
</dbReference>
<evidence type="ECO:0000313" key="15">
    <source>
        <dbReference type="Proteomes" id="UP000198855"/>
    </source>
</evidence>
<evidence type="ECO:0000256" key="7">
    <source>
        <dbReference type="ARBA" id="ARBA00024353"/>
    </source>
</evidence>
<dbReference type="Gene3D" id="1.10.10.1320">
    <property type="entry name" value="Anti-sigma factor, zinc-finger domain"/>
    <property type="match status" value="1"/>
</dbReference>
<dbReference type="InterPro" id="IPR027383">
    <property type="entry name" value="Znf_put"/>
</dbReference>
<evidence type="ECO:0000259" key="13">
    <source>
        <dbReference type="Pfam" id="PF13490"/>
    </source>
</evidence>
<dbReference type="EMBL" id="FOMT01000001">
    <property type="protein sequence ID" value="SFD60618.1"/>
    <property type="molecule type" value="Genomic_DNA"/>
</dbReference>
<protein>
    <recommendedName>
        <fullName evidence="8">Anti-sigma-W factor RsiW</fullName>
    </recommendedName>
    <alternativeName>
        <fullName evidence="10">Regulator of SigK</fullName>
    </alternativeName>
    <alternativeName>
        <fullName evidence="9">Sigma-K anti-sigma factor RskA</fullName>
    </alternativeName>
</protein>
<dbReference type="AlphaFoldDB" id="A0A1I1TTR5"/>
<dbReference type="InterPro" id="IPR018764">
    <property type="entry name" value="RskA_C"/>
</dbReference>
<keyword evidence="14" id="KW-0863">Zinc-finger</keyword>
<feature type="domain" description="Putative zinc-finger" evidence="13">
    <location>
        <begin position="14"/>
        <end position="39"/>
    </location>
</feature>
<dbReference type="InterPro" id="IPR051474">
    <property type="entry name" value="Anti-sigma-K/W_factor"/>
</dbReference>
<keyword evidence="4 11" id="KW-0812">Transmembrane</keyword>
<keyword evidence="3" id="KW-1003">Cell membrane</keyword>
<evidence type="ECO:0000256" key="9">
    <source>
        <dbReference type="ARBA" id="ARBA00029829"/>
    </source>
</evidence>
<dbReference type="Proteomes" id="UP000198855">
    <property type="component" value="Unassembled WGS sequence"/>
</dbReference>
<dbReference type="PANTHER" id="PTHR37461:SF1">
    <property type="entry name" value="ANTI-SIGMA-K FACTOR RSKA"/>
    <property type="match status" value="1"/>
</dbReference>
<feature type="transmembrane region" description="Helical" evidence="11">
    <location>
        <begin position="91"/>
        <end position="110"/>
    </location>
</feature>
<dbReference type="Pfam" id="PF10099">
    <property type="entry name" value="RskA_C"/>
    <property type="match status" value="1"/>
</dbReference>
<proteinExistence type="inferred from homology"/>
<evidence type="ECO:0000256" key="4">
    <source>
        <dbReference type="ARBA" id="ARBA00022692"/>
    </source>
</evidence>
<evidence type="ECO:0000256" key="2">
    <source>
        <dbReference type="ARBA" id="ARBA00004236"/>
    </source>
</evidence>
<reference evidence="15" key="1">
    <citation type="submission" date="2016-10" db="EMBL/GenBank/DDBJ databases">
        <authorList>
            <person name="Varghese N."/>
            <person name="Submissions S."/>
        </authorList>
    </citation>
    <scope>NUCLEOTIDE SEQUENCE [LARGE SCALE GENOMIC DNA]</scope>
    <source>
        <strain evidence="15">CGMCC 1.10784</strain>
    </source>
</reference>
<evidence type="ECO:0000256" key="3">
    <source>
        <dbReference type="ARBA" id="ARBA00022475"/>
    </source>
</evidence>
<keyword evidence="14" id="KW-0862">Zinc</keyword>
<keyword evidence="14" id="KW-0479">Metal-binding</keyword>
<evidence type="ECO:0000256" key="10">
    <source>
        <dbReference type="ARBA" id="ARBA00030803"/>
    </source>
</evidence>
<evidence type="ECO:0000256" key="5">
    <source>
        <dbReference type="ARBA" id="ARBA00022989"/>
    </source>
</evidence>
<evidence type="ECO:0000256" key="11">
    <source>
        <dbReference type="SAM" id="Phobius"/>
    </source>
</evidence>
<dbReference type="Pfam" id="PF13490">
    <property type="entry name" value="zf-HC2"/>
    <property type="match status" value="1"/>
</dbReference>
<dbReference type="InterPro" id="IPR041916">
    <property type="entry name" value="Anti_sigma_zinc_sf"/>
</dbReference>
<keyword evidence="5 11" id="KW-1133">Transmembrane helix</keyword>
<comment type="similarity">
    <text evidence="7">Belongs to the zinc-associated anti-sigma factor (ZAS) superfamily. Anti-sigma-W factor family.</text>
</comment>
<gene>
    <name evidence="14" type="ORF">SAMN05216378_0622</name>
</gene>
<keyword evidence="6 11" id="KW-0472">Membrane</keyword>
<dbReference type="GO" id="GO:0008270">
    <property type="term" value="F:zinc ion binding"/>
    <property type="evidence" value="ECO:0007669"/>
    <property type="project" value="UniProtKB-KW"/>
</dbReference>
<dbReference type="GO" id="GO:0006417">
    <property type="term" value="P:regulation of translation"/>
    <property type="evidence" value="ECO:0007669"/>
    <property type="project" value="TreeGrafter"/>
</dbReference>
<dbReference type="RefSeq" id="WP_091180866.1">
    <property type="nucleotide sequence ID" value="NZ_FOMT01000001.1"/>
</dbReference>
<dbReference type="OrthoDB" id="150725at2"/>
<evidence type="ECO:0000256" key="6">
    <source>
        <dbReference type="ARBA" id="ARBA00023136"/>
    </source>
</evidence>
<keyword evidence="15" id="KW-1185">Reference proteome</keyword>
<dbReference type="GO" id="GO:0005886">
    <property type="term" value="C:plasma membrane"/>
    <property type="evidence" value="ECO:0007669"/>
    <property type="project" value="UniProtKB-SubCell"/>
</dbReference>